<organism evidence="5 6">
    <name type="scientific">Thermogemmata fonticola</name>
    <dbReference type="NCBI Taxonomy" id="2755323"/>
    <lineage>
        <taxon>Bacteria</taxon>
        <taxon>Pseudomonadati</taxon>
        <taxon>Planctomycetota</taxon>
        <taxon>Planctomycetia</taxon>
        <taxon>Gemmatales</taxon>
        <taxon>Gemmataceae</taxon>
        <taxon>Thermogemmata</taxon>
    </lineage>
</organism>
<feature type="domain" description="Phospholipid/glycerol acyltransferase" evidence="4">
    <location>
        <begin position="74"/>
        <end position="185"/>
    </location>
</feature>
<dbReference type="Pfam" id="PF01553">
    <property type="entry name" value="Acyltransferase"/>
    <property type="match status" value="1"/>
</dbReference>
<reference evidence="5 6" key="1">
    <citation type="submission" date="2020-07" db="EMBL/GenBank/DDBJ databases">
        <title>Thermogemmata thermophila gen. nov., sp. nov., a novel moderate thermophilic planctomycete from a Kamchatka hot spring.</title>
        <authorList>
            <person name="Elcheninov A.G."/>
            <person name="Podosokorskaya O.A."/>
            <person name="Kovaleva O.L."/>
            <person name="Novikov A."/>
            <person name="Bonch-Osmolovskaya E.A."/>
            <person name="Toshchakov S.V."/>
            <person name="Kublanov I.V."/>
        </authorList>
    </citation>
    <scope>NUCLEOTIDE SEQUENCE [LARGE SCALE GENOMIC DNA]</scope>
    <source>
        <strain evidence="5 6">2918</strain>
    </source>
</reference>
<sequence>MNPSPFRASVLSAHTTDLPPGSPPTFSGPAPTAQLRWLPRLWYNTAYWAMWTAFTLAYSFRRRGWHHLPRTGPVLIIANHQSMLDPILVGLAARRYLSFLARHTLFQQPLLAPLIRSLNAIPIDRSLGKEGIQTVLHALEEGHAVVMFPEGERSHTGQVQPLKPGVSLLIRRVRCPIVPVGIAGAFAAWNRFRRWPRLAPLFAPPTDATLAVSVGPPLDPCRYLDMPRAEMLEELRQAIIQQVALAERLRRK</sequence>
<keyword evidence="6" id="KW-1185">Reference proteome</keyword>
<dbReference type="CDD" id="cd07989">
    <property type="entry name" value="LPLAT_AGPAT-like"/>
    <property type="match status" value="1"/>
</dbReference>
<evidence type="ECO:0000259" key="4">
    <source>
        <dbReference type="SMART" id="SM00563"/>
    </source>
</evidence>
<comment type="pathway">
    <text evidence="1">Lipid metabolism.</text>
</comment>
<name>A0A7V8VFS0_9BACT</name>
<dbReference type="RefSeq" id="WP_194539102.1">
    <property type="nucleotide sequence ID" value="NZ_JACEFB010000012.1"/>
</dbReference>
<dbReference type="AlphaFoldDB" id="A0A7V8VFS0"/>
<accession>A0A7V8VFS0</accession>
<dbReference type="InterPro" id="IPR002123">
    <property type="entry name" value="Plipid/glycerol_acylTrfase"/>
</dbReference>
<dbReference type="GO" id="GO:0006654">
    <property type="term" value="P:phosphatidic acid biosynthetic process"/>
    <property type="evidence" value="ECO:0007669"/>
    <property type="project" value="TreeGrafter"/>
</dbReference>
<comment type="caution">
    <text evidence="5">The sequence shown here is derived from an EMBL/GenBank/DDBJ whole genome shotgun (WGS) entry which is preliminary data.</text>
</comment>
<dbReference type="GO" id="GO:0003841">
    <property type="term" value="F:1-acylglycerol-3-phosphate O-acyltransferase activity"/>
    <property type="evidence" value="ECO:0007669"/>
    <property type="project" value="TreeGrafter"/>
</dbReference>
<keyword evidence="3 5" id="KW-0012">Acyltransferase</keyword>
<keyword evidence="2 5" id="KW-0808">Transferase</keyword>
<evidence type="ECO:0000256" key="1">
    <source>
        <dbReference type="ARBA" id="ARBA00005189"/>
    </source>
</evidence>
<dbReference type="PANTHER" id="PTHR10434:SF11">
    <property type="entry name" value="1-ACYL-SN-GLYCEROL-3-PHOSPHATE ACYLTRANSFERASE"/>
    <property type="match status" value="1"/>
</dbReference>
<proteinExistence type="predicted"/>
<gene>
    <name evidence="5" type="ORF">H0921_13815</name>
</gene>
<dbReference type="SMART" id="SM00563">
    <property type="entry name" value="PlsC"/>
    <property type="match status" value="1"/>
</dbReference>
<evidence type="ECO:0000256" key="2">
    <source>
        <dbReference type="ARBA" id="ARBA00022679"/>
    </source>
</evidence>
<protein>
    <submittedName>
        <fullName evidence="5">1-acyl-sn-glycerol-3-phosphate acyltransferase</fullName>
    </submittedName>
</protein>
<evidence type="ECO:0000256" key="3">
    <source>
        <dbReference type="ARBA" id="ARBA00023315"/>
    </source>
</evidence>
<dbReference type="SUPFAM" id="SSF69593">
    <property type="entry name" value="Glycerol-3-phosphate (1)-acyltransferase"/>
    <property type="match status" value="1"/>
</dbReference>
<evidence type="ECO:0000313" key="6">
    <source>
        <dbReference type="Proteomes" id="UP000542342"/>
    </source>
</evidence>
<evidence type="ECO:0000313" key="5">
    <source>
        <dbReference type="EMBL" id="MBA2227234.1"/>
    </source>
</evidence>
<dbReference type="Proteomes" id="UP000542342">
    <property type="component" value="Unassembled WGS sequence"/>
</dbReference>
<dbReference type="EMBL" id="JACEFB010000012">
    <property type="protein sequence ID" value="MBA2227234.1"/>
    <property type="molecule type" value="Genomic_DNA"/>
</dbReference>
<dbReference type="PANTHER" id="PTHR10434">
    <property type="entry name" value="1-ACYL-SN-GLYCEROL-3-PHOSPHATE ACYLTRANSFERASE"/>
    <property type="match status" value="1"/>
</dbReference>